<gene>
    <name evidence="1" type="ORF">P167DRAFT_470209</name>
</gene>
<dbReference type="PANTHER" id="PTHR46579:SF1">
    <property type="entry name" value="F5_8 TYPE C DOMAIN-CONTAINING PROTEIN"/>
    <property type="match status" value="1"/>
</dbReference>
<name>A0A3N4KII9_9PEZI</name>
<dbReference type="OrthoDB" id="5329631at2759"/>
<dbReference type="STRING" id="1392247.A0A3N4KII9"/>
<accession>A0A3N4KII9</accession>
<evidence type="ECO:0000313" key="1">
    <source>
        <dbReference type="EMBL" id="RPB09159.1"/>
    </source>
</evidence>
<keyword evidence="2" id="KW-1185">Reference proteome</keyword>
<protein>
    <submittedName>
        <fullName evidence="1">Uncharacterized protein</fullName>
    </submittedName>
</protein>
<dbReference type="AlphaFoldDB" id="A0A3N4KII9"/>
<dbReference type="PANTHER" id="PTHR46579">
    <property type="entry name" value="F5/8 TYPE C DOMAIN-CONTAINING PROTEIN-RELATED"/>
    <property type="match status" value="1"/>
</dbReference>
<dbReference type="EMBL" id="ML119154">
    <property type="protein sequence ID" value="RPB09159.1"/>
    <property type="molecule type" value="Genomic_DNA"/>
</dbReference>
<proteinExistence type="predicted"/>
<feature type="non-terminal residue" evidence="1">
    <location>
        <position position="266"/>
    </location>
</feature>
<reference evidence="1 2" key="1">
    <citation type="journal article" date="2018" name="Nat. Ecol. Evol.">
        <title>Pezizomycetes genomes reveal the molecular basis of ectomycorrhizal truffle lifestyle.</title>
        <authorList>
            <person name="Murat C."/>
            <person name="Payen T."/>
            <person name="Noel B."/>
            <person name="Kuo A."/>
            <person name="Morin E."/>
            <person name="Chen J."/>
            <person name="Kohler A."/>
            <person name="Krizsan K."/>
            <person name="Balestrini R."/>
            <person name="Da Silva C."/>
            <person name="Montanini B."/>
            <person name="Hainaut M."/>
            <person name="Levati E."/>
            <person name="Barry K.W."/>
            <person name="Belfiori B."/>
            <person name="Cichocki N."/>
            <person name="Clum A."/>
            <person name="Dockter R.B."/>
            <person name="Fauchery L."/>
            <person name="Guy J."/>
            <person name="Iotti M."/>
            <person name="Le Tacon F."/>
            <person name="Lindquist E.A."/>
            <person name="Lipzen A."/>
            <person name="Malagnac F."/>
            <person name="Mello A."/>
            <person name="Molinier V."/>
            <person name="Miyauchi S."/>
            <person name="Poulain J."/>
            <person name="Riccioni C."/>
            <person name="Rubini A."/>
            <person name="Sitrit Y."/>
            <person name="Splivallo R."/>
            <person name="Traeger S."/>
            <person name="Wang M."/>
            <person name="Zifcakova L."/>
            <person name="Wipf D."/>
            <person name="Zambonelli A."/>
            <person name="Paolocci F."/>
            <person name="Nowrousian M."/>
            <person name="Ottonello S."/>
            <person name="Baldrian P."/>
            <person name="Spatafora J.W."/>
            <person name="Henrissat B."/>
            <person name="Nagy L.G."/>
            <person name="Aury J.M."/>
            <person name="Wincker P."/>
            <person name="Grigoriev I.V."/>
            <person name="Bonfante P."/>
            <person name="Martin F.M."/>
        </authorList>
    </citation>
    <scope>NUCLEOTIDE SEQUENCE [LARGE SCALE GENOMIC DNA]</scope>
    <source>
        <strain evidence="1 2">CCBAS932</strain>
    </source>
</reference>
<feature type="non-terminal residue" evidence="1">
    <location>
        <position position="1"/>
    </location>
</feature>
<evidence type="ECO:0000313" key="2">
    <source>
        <dbReference type="Proteomes" id="UP000277580"/>
    </source>
</evidence>
<dbReference type="Proteomes" id="UP000277580">
    <property type="component" value="Unassembled WGS sequence"/>
</dbReference>
<dbReference type="InParanoid" id="A0A3N4KII9"/>
<organism evidence="1 2">
    <name type="scientific">Morchella conica CCBAS932</name>
    <dbReference type="NCBI Taxonomy" id="1392247"/>
    <lineage>
        <taxon>Eukaryota</taxon>
        <taxon>Fungi</taxon>
        <taxon>Dikarya</taxon>
        <taxon>Ascomycota</taxon>
        <taxon>Pezizomycotina</taxon>
        <taxon>Pezizomycetes</taxon>
        <taxon>Pezizales</taxon>
        <taxon>Morchellaceae</taxon>
        <taxon>Morchella</taxon>
    </lineage>
</organism>
<sequence>FTLRAHICLVAADMPGREKLMNFKGNRGICYCPYCYVQGVFHRGVYCPLEPPTNPAPPTVQARYGGELPDLNTYDSSNLPMRDDTQSRRIGLHVVQTGDEHTAKKYGIKGPCCLSQLKSIDIPRSFPPDAMHLWWENIIPDLVKHWRGKFSATKKFVQTNDEYNIRPSIWLDISRDMVASANTFPTLFGDPIRNFAEHCHHLKAAEWRTFAFLLAPIYLKGNLPDEDYEHYLNLIDAIQLACDNEITVIEVLAVGRRIKRFIRYYE</sequence>